<comment type="caution">
    <text evidence="1">The sequence shown here is derived from an EMBL/GenBank/DDBJ whole genome shotgun (WGS) entry which is preliminary data.</text>
</comment>
<name>A0AAV1ZCN1_9ARAC</name>
<evidence type="ECO:0000313" key="1">
    <source>
        <dbReference type="EMBL" id="CAL1268136.1"/>
    </source>
</evidence>
<dbReference type="EMBL" id="CAXIEN010000032">
    <property type="protein sequence ID" value="CAL1268136.1"/>
    <property type="molecule type" value="Genomic_DNA"/>
</dbReference>
<proteinExistence type="predicted"/>
<sequence>MYFCQKEPNREAEDSNVSSALYEQRNILRQPVATTMCACQEACPYNRIQDGLLPPMHVFKIFFMLRKEGNA</sequence>
<reference evidence="1 2" key="1">
    <citation type="submission" date="2024-04" db="EMBL/GenBank/DDBJ databases">
        <authorList>
            <person name="Rising A."/>
            <person name="Reimegard J."/>
            <person name="Sonavane S."/>
            <person name="Akerstrom W."/>
            <person name="Nylinder S."/>
            <person name="Hedman E."/>
            <person name="Kallberg Y."/>
        </authorList>
    </citation>
    <scope>NUCLEOTIDE SEQUENCE [LARGE SCALE GENOMIC DNA]</scope>
</reference>
<keyword evidence="2" id="KW-1185">Reference proteome</keyword>
<evidence type="ECO:0000313" key="2">
    <source>
        <dbReference type="Proteomes" id="UP001497382"/>
    </source>
</evidence>
<protein>
    <submittedName>
        <fullName evidence="1">Uncharacterized protein</fullName>
    </submittedName>
</protein>
<dbReference type="AlphaFoldDB" id="A0AAV1ZCN1"/>
<organism evidence="1 2">
    <name type="scientific">Larinioides sclopetarius</name>
    <dbReference type="NCBI Taxonomy" id="280406"/>
    <lineage>
        <taxon>Eukaryota</taxon>
        <taxon>Metazoa</taxon>
        <taxon>Ecdysozoa</taxon>
        <taxon>Arthropoda</taxon>
        <taxon>Chelicerata</taxon>
        <taxon>Arachnida</taxon>
        <taxon>Araneae</taxon>
        <taxon>Araneomorphae</taxon>
        <taxon>Entelegynae</taxon>
        <taxon>Araneoidea</taxon>
        <taxon>Araneidae</taxon>
        <taxon>Larinioides</taxon>
    </lineage>
</organism>
<gene>
    <name evidence="1" type="ORF">LARSCL_LOCUS4010</name>
</gene>
<dbReference type="Proteomes" id="UP001497382">
    <property type="component" value="Unassembled WGS sequence"/>
</dbReference>
<accession>A0AAV1ZCN1</accession>